<evidence type="ECO:0000256" key="2">
    <source>
        <dbReference type="SAM" id="MobiDB-lite"/>
    </source>
</evidence>
<protein>
    <submittedName>
        <fullName evidence="3">Uncharacterized protein</fullName>
    </submittedName>
</protein>
<evidence type="ECO:0000313" key="4">
    <source>
        <dbReference type="Proteomes" id="UP001633002"/>
    </source>
</evidence>
<feature type="coiled-coil region" evidence="1">
    <location>
        <begin position="45"/>
        <end position="72"/>
    </location>
</feature>
<dbReference type="Proteomes" id="UP001633002">
    <property type="component" value="Unassembled WGS sequence"/>
</dbReference>
<dbReference type="AlphaFoldDB" id="A0ABD3IFH0"/>
<dbReference type="EMBL" id="JBJQOH010000001">
    <property type="protein sequence ID" value="KAL3702495.1"/>
    <property type="molecule type" value="Genomic_DNA"/>
</dbReference>
<keyword evidence="1" id="KW-0175">Coiled coil</keyword>
<sequence>MTLSSSSNSSSRISGTQSTPTLNNNRSMDELHSRSSLQQLREKNLKLAELLLDSLRRNLEENRRAQTEQKELIDAVQNSTELDALAKESILRHLKTLKDQRMRQPDYELTTCAASNVAHAARAG</sequence>
<comment type="caution">
    <text evidence="3">The sequence shown here is derived from an EMBL/GenBank/DDBJ whole genome shotgun (WGS) entry which is preliminary data.</text>
</comment>
<keyword evidence="4" id="KW-1185">Reference proteome</keyword>
<name>A0ABD3IFH0_9MARC</name>
<gene>
    <name evidence="3" type="ORF">R1sor_020517</name>
</gene>
<accession>A0ABD3IFH0</accession>
<feature type="region of interest" description="Disordered" evidence="2">
    <location>
        <begin position="1"/>
        <end position="38"/>
    </location>
</feature>
<evidence type="ECO:0000256" key="1">
    <source>
        <dbReference type="SAM" id="Coils"/>
    </source>
</evidence>
<evidence type="ECO:0000313" key="3">
    <source>
        <dbReference type="EMBL" id="KAL3702495.1"/>
    </source>
</evidence>
<reference evidence="3 4" key="1">
    <citation type="submission" date="2024-09" db="EMBL/GenBank/DDBJ databases">
        <title>Chromosome-scale assembly of Riccia sorocarpa.</title>
        <authorList>
            <person name="Paukszto L."/>
        </authorList>
    </citation>
    <scope>NUCLEOTIDE SEQUENCE [LARGE SCALE GENOMIC DNA]</scope>
    <source>
        <strain evidence="3">LP-2024</strain>
        <tissue evidence="3">Aerial parts of the thallus</tissue>
    </source>
</reference>
<proteinExistence type="predicted"/>
<organism evidence="3 4">
    <name type="scientific">Riccia sorocarpa</name>
    <dbReference type="NCBI Taxonomy" id="122646"/>
    <lineage>
        <taxon>Eukaryota</taxon>
        <taxon>Viridiplantae</taxon>
        <taxon>Streptophyta</taxon>
        <taxon>Embryophyta</taxon>
        <taxon>Marchantiophyta</taxon>
        <taxon>Marchantiopsida</taxon>
        <taxon>Marchantiidae</taxon>
        <taxon>Marchantiales</taxon>
        <taxon>Ricciaceae</taxon>
        <taxon>Riccia</taxon>
    </lineage>
</organism>
<feature type="compositionally biased region" description="Low complexity" evidence="2">
    <location>
        <begin position="1"/>
        <end position="18"/>
    </location>
</feature>